<evidence type="ECO:0000256" key="6">
    <source>
        <dbReference type="HAMAP-Rule" id="MF_01926"/>
    </source>
</evidence>
<keyword evidence="3 6" id="KW-0547">Nucleotide-binding</keyword>
<keyword evidence="5 6" id="KW-0067">ATP-binding</keyword>
<dbReference type="GO" id="GO:0005737">
    <property type="term" value="C:cytoplasm"/>
    <property type="evidence" value="ECO:0007669"/>
    <property type="project" value="UniProtKB-SubCell"/>
</dbReference>
<comment type="subcellular location">
    <subcellularLocation>
        <location evidence="6">Cytoplasm</location>
    </subcellularLocation>
</comment>
<evidence type="ECO:0000256" key="4">
    <source>
        <dbReference type="ARBA" id="ARBA00022755"/>
    </source>
</evidence>
<accession>A0A1M5B1D3</accession>
<proteinExistence type="inferred from homology"/>
<organism evidence="7 8">
    <name type="scientific">Desulforamulus putei DSM 12395</name>
    <dbReference type="NCBI Taxonomy" id="1121429"/>
    <lineage>
        <taxon>Bacteria</taxon>
        <taxon>Bacillati</taxon>
        <taxon>Bacillota</taxon>
        <taxon>Clostridia</taxon>
        <taxon>Eubacteriales</taxon>
        <taxon>Peptococcaceae</taxon>
        <taxon>Desulforamulus</taxon>
    </lineage>
</organism>
<protein>
    <recommendedName>
        <fullName evidence="6">Phosphoribosylformylglycinamidine synthase subunit PurS</fullName>
        <shortName evidence="6">FGAM synthase</shortName>
        <ecNumber evidence="6">6.3.5.3</ecNumber>
    </recommendedName>
    <alternativeName>
        <fullName evidence="6">Formylglycinamide ribonucleotide amidotransferase subunit III</fullName>
        <shortName evidence="6">FGAR amidotransferase III</shortName>
        <shortName evidence="6">FGAR-AT III</shortName>
    </alternativeName>
    <alternativeName>
        <fullName evidence="6">Phosphoribosylformylglycinamidine synthase subunit III</fullName>
    </alternativeName>
</protein>
<dbReference type="NCBIfam" id="TIGR00302">
    <property type="entry name" value="phosphoribosylformylglycinamidine synthase subunit PurS"/>
    <property type="match status" value="1"/>
</dbReference>
<dbReference type="GO" id="GO:0004642">
    <property type="term" value="F:phosphoribosylformylglycinamidine synthase activity"/>
    <property type="evidence" value="ECO:0007669"/>
    <property type="project" value="UniProtKB-UniRule"/>
</dbReference>
<comment type="function">
    <text evidence="6">Part of the phosphoribosylformylglycinamidine synthase complex involved in the purines biosynthetic pathway. Catalyzes the ATP-dependent conversion of formylglycinamide ribonucleotide (FGAR) and glutamine to yield formylglycinamidine ribonucleotide (FGAM) and glutamate. The FGAM synthase complex is composed of three subunits. PurQ produces an ammonia molecule by converting glutamine to glutamate. PurL transfers the ammonia molecule to FGAR to form FGAM in an ATP-dependent manner. PurS interacts with PurQ and PurL and is thought to assist in the transfer of the ammonia molecule from PurQ to PurL.</text>
</comment>
<sequence>MFQAKIYVTLRKSVLDPQGSVVRKSLYALGYHNVQEVRIGRYMVVDLEVADRAEAEKQVRDMCDKLLVNPVIEDYTFELVEV</sequence>
<comment type="pathway">
    <text evidence="6">Purine metabolism; IMP biosynthesis via de novo pathway; 5-amino-1-(5-phospho-D-ribosyl)imidazole from N(2)-formyl-N(1)-(5-phospho-D-ribosyl)glycinamide: step 1/2.</text>
</comment>
<dbReference type="EC" id="6.3.5.3" evidence="6"/>
<dbReference type="UniPathway" id="UPA00074">
    <property type="reaction ID" value="UER00128"/>
</dbReference>
<gene>
    <name evidence="6" type="primary">purS</name>
    <name evidence="7" type="ORF">SAMN02745133_02436</name>
</gene>
<keyword evidence="2 6" id="KW-0436">Ligase</keyword>
<evidence type="ECO:0000313" key="7">
    <source>
        <dbReference type="EMBL" id="SHF36371.1"/>
    </source>
</evidence>
<dbReference type="NCBIfam" id="NF004630">
    <property type="entry name" value="PRK05974.1"/>
    <property type="match status" value="1"/>
</dbReference>
<keyword evidence="1 6" id="KW-0963">Cytoplasm</keyword>
<dbReference type="EMBL" id="FQUY01000020">
    <property type="protein sequence ID" value="SHF36371.1"/>
    <property type="molecule type" value="Genomic_DNA"/>
</dbReference>
<dbReference type="HAMAP" id="MF_01926">
    <property type="entry name" value="PurS"/>
    <property type="match status" value="1"/>
</dbReference>
<comment type="catalytic activity">
    <reaction evidence="6">
        <text>N(2)-formyl-N(1)-(5-phospho-beta-D-ribosyl)glycinamide + L-glutamine + ATP + H2O = 2-formamido-N(1)-(5-O-phospho-beta-D-ribosyl)acetamidine + L-glutamate + ADP + phosphate + H(+)</text>
        <dbReference type="Rhea" id="RHEA:17129"/>
        <dbReference type="ChEBI" id="CHEBI:15377"/>
        <dbReference type="ChEBI" id="CHEBI:15378"/>
        <dbReference type="ChEBI" id="CHEBI:29985"/>
        <dbReference type="ChEBI" id="CHEBI:30616"/>
        <dbReference type="ChEBI" id="CHEBI:43474"/>
        <dbReference type="ChEBI" id="CHEBI:58359"/>
        <dbReference type="ChEBI" id="CHEBI:147286"/>
        <dbReference type="ChEBI" id="CHEBI:147287"/>
        <dbReference type="ChEBI" id="CHEBI:456216"/>
        <dbReference type="EC" id="6.3.5.3"/>
    </reaction>
</comment>
<dbReference type="RefSeq" id="WP_073239660.1">
    <property type="nucleotide sequence ID" value="NZ_FQUY01000020.1"/>
</dbReference>
<comment type="similarity">
    <text evidence="6">Belongs to the PurS family.</text>
</comment>
<dbReference type="GO" id="GO:0006189">
    <property type="term" value="P:'de novo' IMP biosynthetic process"/>
    <property type="evidence" value="ECO:0007669"/>
    <property type="project" value="UniProtKB-UniRule"/>
</dbReference>
<keyword evidence="8" id="KW-1185">Reference proteome</keyword>
<dbReference type="AlphaFoldDB" id="A0A1M5B1D3"/>
<evidence type="ECO:0000256" key="5">
    <source>
        <dbReference type="ARBA" id="ARBA00022840"/>
    </source>
</evidence>
<dbReference type="SUPFAM" id="SSF82697">
    <property type="entry name" value="PurS-like"/>
    <property type="match status" value="1"/>
</dbReference>
<dbReference type="Gene3D" id="3.30.1280.10">
    <property type="entry name" value="Phosphoribosylformylglycinamidine synthase subunit PurS"/>
    <property type="match status" value="1"/>
</dbReference>
<comment type="subunit">
    <text evidence="6">Part of the FGAM synthase complex composed of 1 PurL, 1 PurQ and 2 PurS subunits.</text>
</comment>
<keyword evidence="4 6" id="KW-0658">Purine biosynthesis</keyword>
<evidence type="ECO:0000256" key="1">
    <source>
        <dbReference type="ARBA" id="ARBA00022490"/>
    </source>
</evidence>
<dbReference type="GO" id="GO:0005524">
    <property type="term" value="F:ATP binding"/>
    <property type="evidence" value="ECO:0007669"/>
    <property type="project" value="UniProtKB-UniRule"/>
</dbReference>
<dbReference type="PANTHER" id="PTHR34696">
    <property type="entry name" value="PHOSPHORIBOSYLFORMYLGLYCINAMIDINE SYNTHASE SUBUNIT PURS"/>
    <property type="match status" value="1"/>
</dbReference>
<name>A0A1M5B1D3_9FIRM</name>
<reference evidence="8" key="1">
    <citation type="submission" date="2016-11" db="EMBL/GenBank/DDBJ databases">
        <authorList>
            <person name="Varghese N."/>
            <person name="Submissions S."/>
        </authorList>
    </citation>
    <scope>NUCLEOTIDE SEQUENCE [LARGE SCALE GENOMIC DNA]</scope>
    <source>
        <strain evidence="8">DSM 12395</strain>
    </source>
</reference>
<dbReference type="STRING" id="1121429.SAMN02745133_02436"/>
<dbReference type="Proteomes" id="UP000184148">
    <property type="component" value="Unassembled WGS sequence"/>
</dbReference>
<dbReference type="InterPro" id="IPR036604">
    <property type="entry name" value="PurS-like_sf"/>
</dbReference>
<dbReference type="OrthoDB" id="9799101at2"/>
<dbReference type="PANTHER" id="PTHR34696:SF1">
    <property type="entry name" value="PHOSPHORIBOSYLFORMYLGLYCINAMIDINE SYNTHASE SUBUNIT PURS"/>
    <property type="match status" value="1"/>
</dbReference>
<dbReference type="Pfam" id="PF02700">
    <property type="entry name" value="PurS"/>
    <property type="match status" value="1"/>
</dbReference>
<dbReference type="InterPro" id="IPR003850">
    <property type="entry name" value="PurS"/>
</dbReference>
<evidence type="ECO:0000256" key="3">
    <source>
        <dbReference type="ARBA" id="ARBA00022741"/>
    </source>
</evidence>
<evidence type="ECO:0000313" key="8">
    <source>
        <dbReference type="Proteomes" id="UP000184148"/>
    </source>
</evidence>
<evidence type="ECO:0000256" key="2">
    <source>
        <dbReference type="ARBA" id="ARBA00022598"/>
    </source>
</evidence>